<keyword evidence="1" id="KW-0732">Signal</keyword>
<proteinExistence type="predicted"/>
<feature type="chain" id="PRO_5045143269" evidence="1">
    <location>
        <begin position="23"/>
        <end position="274"/>
    </location>
</feature>
<feature type="signal peptide" evidence="1">
    <location>
        <begin position="1"/>
        <end position="22"/>
    </location>
</feature>
<organism evidence="2 3">
    <name type="scientific">Methylophilus flavus</name>
    <dbReference type="NCBI Taxonomy" id="640084"/>
    <lineage>
        <taxon>Bacteria</taxon>
        <taxon>Pseudomonadati</taxon>
        <taxon>Pseudomonadota</taxon>
        <taxon>Betaproteobacteria</taxon>
        <taxon>Nitrosomonadales</taxon>
        <taxon>Methylophilaceae</taxon>
        <taxon>Methylophilus</taxon>
    </lineage>
</organism>
<comment type="caution">
    <text evidence="2">The sequence shown here is derived from an EMBL/GenBank/DDBJ whole genome shotgun (WGS) entry which is preliminary data.</text>
</comment>
<reference evidence="3" key="1">
    <citation type="journal article" date="2019" name="Int. J. Syst. Evol. Microbiol.">
        <title>The Global Catalogue of Microorganisms (GCM) 10K type strain sequencing project: providing services to taxonomists for standard genome sequencing and annotation.</title>
        <authorList>
            <consortium name="The Broad Institute Genomics Platform"/>
            <consortium name="The Broad Institute Genome Sequencing Center for Infectious Disease"/>
            <person name="Wu L."/>
            <person name="Ma J."/>
        </authorList>
    </citation>
    <scope>NUCLEOTIDE SEQUENCE [LARGE SCALE GENOMIC DNA]</scope>
    <source>
        <strain evidence="3">CCUG 58411</strain>
    </source>
</reference>
<dbReference type="Proteomes" id="UP001597206">
    <property type="component" value="Unassembled WGS sequence"/>
</dbReference>
<dbReference type="EMBL" id="JBHTLN010000001">
    <property type="protein sequence ID" value="MFD1122398.1"/>
    <property type="molecule type" value="Genomic_DNA"/>
</dbReference>
<dbReference type="Pfam" id="PF10670">
    <property type="entry name" value="DUF4198"/>
    <property type="match status" value="1"/>
</dbReference>
<evidence type="ECO:0000256" key="1">
    <source>
        <dbReference type="SAM" id="SignalP"/>
    </source>
</evidence>
<accession>A0ABW3PD59</accession>
<protein>
    <submittedName>
        <fullName evidence="2">DUF4198 domain-containing protein</fullName>
    </submittedName>
</protein>
<dbReference type="InterPro" id="IPR019613">
    <property type="entry name" value="DUF4198"/>
</dbReference>
<name>A0ABW3PD59_9PROT</name>
<dbReference type="RefSeq" id="WP_379032728.1">
    <property type="nucleotide sequence ID" value="NZ_JBHTLN010000001.1"/>
</dbReference>
<evidence type="ECO:0000313" key="2">
    <source>
        <dbReference type="EMBL" id="MFD1122398.1"/>
    </source>
</evidence>
<keyword evidence="3" id="KW-1185">Reference proteome</keyword>
<gene>
    <name evidence="2" type="ORF">ACFQ2T_07795</name>
</gene>
<sequence>MKKFSLLTGALLTMLASLAAEAHVPFLKPNQFNVTHHRLTIESAFTEFPFQADFAMDSPNFTITSPDGVSTAIKPIAKTKAAVYLEPELKEEGTYRISTGQRVGPIYKAVETADKKLYFAADMKRVTGKPTTMNYYSYADTYIFKGQQKYQAKPFNKGLEIIPLTSPNGLVPGSEGSFRILEDGKPVSNARIIVVTDNEHFIKHRVEDLYDLDNVRESNIHANQQGEFTFKPAKAGLNFLFVTVHHQLNENLWESQNASLTLEVNLPAETQNKR</sequence>
<evidence type="ECO:0000313" key="3">
    <source>
        <dbReference type="Proteomes" id="UP001597206"/>
    </source>
</evidence>